<comment type="similarity">
    <text evidence="2 14">Belongs to the peptidase M50B family.</text>
</comment>
<comment type="cofactor">
    <cofactor evidence="14 16">
        <name>Zn(2+)</name>
        <dbReference type="ChEBI" id="CHEBI:29105"/>
    </cofactor>
    <text evidence="14 16">Binds 1 zinc ion per subunit.</text>
</comment>
<protein>
    <recommendedName>
        <fullName evidence="14">Zinc metalloprotease</fullName>
    </recommendedName>
</protein>
<feature type="transmembrane region" description="Helical" evidence="14">
    <location>
        <begin position="50"/>
        <end position="71"/>
    </location>
</feature>
<evidence type="ECO:0000256" key="3">
    <source>
        <dbReference type="ARBA" id="ARBA00022475"/>
    </source>
</evidence>
<comment type="subcellular location">
    <subcellularLocation>
        <location evidence="1 14">Cell membrane</location>
        <topology evidence="1 14">Multi-pass membrane protein</topology>
    </subcellularLocation>
</comment>
<dbReference type="GO" id="GO:0046872">
    <property type="term" value="F:metal ion binding"/>
    <property type="evidence" value="ECO:0007669"/>
    <property type="project" value="UniProtKB-UniRule"/>
</dbReference>
<dbReference type="SMART" id="SM00116">
    <property type="entry name" value="CBS"/>
    <property type="match status" value="2"/>
</dbReference>
<dbReference type="InterPro" id="IPR016483">
    <property type="entry name" value="UCP006404_Pept_M50_CBS"/>
</dbReference>
<keyword evidence="6 14" id="KW-0479">Metal-binding</keyword>
<keyword evidence="13 14" id="KW-0472">Membrane</keyword>
<feature type="binding site" evidence="16">
    <location>
        <position position="170"/>
    </location>
    <ligand>
        <name>Zn(2+)</name>
        <dbReference type="ChEBI" id="CHEBI:29105"/>
        <note>catalytic</note>
    </ligand>
</feature>
<feature type="transmembrane region" description="Helical" evidence="14">
    <location>
        <begin position="17"/>
        <end position="38"/>
    </location>
</feature>
<evidence type="ECO:0000313" key="19">
    <source>
        <dbReference type="EMBL" id="MCC3144136.1"/>
    </source>
</evidence>
<dbReference type="EMBL" id="JAJFAT010000002">
    <property type="protein sequence ID" value="MCC3144136.1"/>
    <property type="molecule type" value="Genomic_DNA"/>
</dbReference>
<evidence type="ECO:0000256" key="14">
    <source>
        <dbReference type="PIRNR" id="PIRNR006404"/>
    </source>
</evidence>
<dbReference type="GO" id="GO:0005886">
    <property type="term" value="C:plasma membrane"/>
    <property type="evidence" value="ECO:0007669"/>
    <property type="project" value="UniProtKB-SubCell"/>
</dbReference>
<comment type="caution">
    <text evidence="19">The sequence shown here is derived from an EMBL/GenBank/DDBJ whole genome shotgun (WGS) entry which is preliminary data.</text>
</comment>
<dbReference type="CDD" id="cd04801">
    <property type="entry name" value="CBS_pair_peptidase_M50"/>
    <property type="match status" value="1"/>
</dbReference>
<evidence type="ECO:0000256" key="17">
    <source>
        <dbReference type="PROSITE-ProRule" id="PRU00703"/>
    </source>
</evidence>
<evidence type="ECO:0000256" key="12">
    <source>
        <dbReference type="ARBA" id="ARBA00023122"/>
    </source>
</evidence>
<accession>A0AAW4WZZ5</accession>
<organism evidence="19 20">
    <name type="scientific">Halanaerobium polyolivorans</name>
    <dbReference type="NCBI Taxonomy" id="2886943"/>
    <lineage>
        <taxon>Bacteria</taxon>
        <taxon>Bacillati</taxon>
        <taxon>Bacillota</taxon>
        <taxon>Clostridia</taxon>
        <taxon>Halanaerobiales</taxon>
        <taxon>Halanaerobiaceae</taxon>
        <taxon>Halanaerobium</taxon>
    </lineage>
</organism>
<dbReference type="CDD" id="cd06164">
    <property type="entry name" value="S2P-M50_SpoIVFB_CBS"/>
    <property type="match status" value="1"/>
</dbReference>
<dbReference type="PANTHER" id="PTHR39188:SF3">
    <property type="entry name" value="STAGE IV SPORULATION PROTEIN FB"/>
    <property type="match status" value="1"/>
</dbReference>
<evidence type="ECO:0000256" key="4">
    <source>
        <dbReference type="ARBA" id="ARBA00022670"/>
    </source>
</evidence>
<reference evidence="19 20" key="1">
    <citation type="submission" date="2021-10" db="EMBL/GenBank/DDBJ databases">
        <authorList>
            <person name="Grouzdev D.S."/>
            <person name="Pantiukh K.S."/>
            <person name="Krutkina M.S."/>
        </authorList>
    </citation>
    <scope>NUCLEOTIDE SEQUENCE [LARGE SCALE GENOMIC DNA]</scope>
    <source>
        <strain evidence="19 20">Z-7514</strain>
    </source>
</reference>
<keyword evidence="9 14" id="KW-0862">Zinc</keyword>
<evidence type="ECO:0000256" key="16">
    <source>
        <dbReference type="PIRSR" id="PIRSR006404-2"/>
    </source>
</evidence>
<evidence type="ECO:0000256" key="13">
    <source>
        <dbReference type="ARBA" id="ARBA00023136"/>
    </source>
</evidence>
<feature type="transmembrane region" description="Helical" evidence="14">
    <location>
        <begin position="147"/>
        <end position="167"/>
    </location>
</feature>
<evidence type="ECO:0000256" key="10">
    <source>
        <dbReference type="ARBA" id="ARBA00022989"/>
    </source>
</evidence>
<dbReference type="Pfam" id="PF02163">
    <property type="entry name" value="Peptidase_M50"/>
    <property type="match status" value="2"/>
</dbReference>
<keyword evidence="8 14" id="KW-0378">Hydrolase</keyword>
<evidence type="ECO:0000256" key="8">
    <source>
        <dbReference type="ARBA" id="ARBA00022801"/>
    </source>
</evidence>
<dbReference type="RefSeq" id="WP_229343687.1">
    <property type="nucleotide sequence ID" value="NZ_JAJFAT010000002.1"/>
</dbReference>
<keyword evidence="12 17" id="KW-0129">CBS domain</keyword>
<keyword evidence="7" id="KW-0677">Repeat</keyword>
<feature type="transmembrane region" description="Helical" evidence="14">
    <location>
        <begin position="112"/>
        <end position="135"/>
    </location>
</feature>
<feature type="domain" description="CBS" evidence="18">
    <location>
        <begin position="248"/>
        <end position="306"/>
    </location>
</feature>
<evidence type="ECO:0000256" key="7">
    <source>
        <dbReference type="ARBA" id="ARBA00022737"/>
    </source>
</evidence>
<keyword evidence="11 14" id="KW-0482">Metalloprotease</keyword>
<evidence type="ECO:0000259" key="18">
    <source>
        <dbReference type="PROSITE" id="PS51371"/>
    </source>
</evidence>
<gene>
    <name evidence="19" type="ORF">LJ207_02235</name>
</gene>
<dbReference type="PROSITE" id="PS51371">
    <property type="entry name" value="CBS"/>
    <property type="match status" value="2"/>
</dbReference>
<dbReference type="PIRSF" id="PIRSF006404">
    <property type="entry name" value="UCP006404_Pept_M50_CBS"/>
    <property type="match status" value="1"/>
</dbReference>
<dbReference type="InterPro" id="IPR000644">
    <property type="entry name" value="CBS_dom"/>
</dbReference>
<feature type="domain" description="CBS" evidence="18">
    <location>
        <begin position="310"/>
        <end position="366"/>
    </location>
</feature>
<feature type="binding site" evidence="16">
    <location>
        <position position="72"/>
    </location>
    <ligand>
        <name>Zn(2+)</name>
        <dbReference type="ChEBI" id="CHEBI:29105"/>
        <note>catalytic</note>
    </ligand>
</feature>
<keyword evidence="20" id="KW-1185">Reference proteome</keyword>
<dbReference type="Proteomes" id="UP001199296">
    <property type="component" value="Unassembled WGS sequence"/>
</dbReference>
<evidence type="ECO:0000256" key="1">
    <source>
        <dbReference type="ARBA" id="ARBA00004651"/>
    </source>
</evidence>
<dbReference type="PANTHER" id="PTHR39188">
    <property type="entry name" value="MEMBRANE-ASSOCIATED ZINC METALLOPROTEASE M50B"/>
    <property type="match status" value="1"/>
</dbReference>
<feature type="active site" evidence="15">
    <location>
        <position position="73"/>
    </location>
</feature>
<dbReference type="SUPFAM" id="SSF54631">
    <property type="entry name" value="CBS-domain pair"/>
    <property type="match status" value="1"/>
</dbReference>
<dbReference type="Gene3D" id="3.10.580.10">
    <property type="entry name" value="CBS-domain"/>
    <property type="match status" value="1"/>
</dbReference>
<evidence type="ECO:0000256" key="6">
    <source>
        <dbReference type="ARBA" id="ARBA00022723"/>
    </source>
</evidence>
<feature type="transmembrane region" description="Helical" evidence="14">
    <location>
        <begin position="198"/>
        <end position="226"/>
    </location>
</feature>
<sequence length="373" mass="41437">MNITFDLGELFGIPIKLHLSLLIILPFFVWAFGSNFIYLTEQTDIARGELLLNPYILGAIMATLLFMSVLAHELAHSLTARSKGVKTNDITLVLFGGMANIEDFSDNPNDEIVISASGPLLSLVIGLILVPAANLAPDFLLEDIRLIILYTGQLNIILALFNLLPAFPTDGGRILRAVIAKKHSLAEATEIASRVGKIFAVAFGIFGLMSGNLLLVLIALFIYFGAMQEHKYSNIKSALSNLRVKDLMTKDVKTVEGKISVHQLIEKMFDYKHSGFPVERDGKIIGMVTMEDARKIPKEEYSNTPVQAIMTKEIHSVKAEDELYEAFKLLFQEDIGRLLVMEGEELKGIITRSDVMTGIRVQQLENIKRNNDD</sequence>
<dbReference type="InterPro" id="IPR046342">
    <property type="entry name" value="CBS_dom_sf"/>
</dbReference>
<evidence type="ECO:0000256" key="11">
    <source>
        <dbReference type="ARBA" id="ARBA00023049"/>
    </source>
</evidence>
<dbReference type="AlphaFoldDB" id="A0AAW4WZZ5"/>
<dbReference type="GO" id="GO:0008237">
    <property type="term" value="F:metallopeptidase activity"/>
    <property type="evidence" value="ECO:0007669"/>
    <property type="project" value="UniProtKB-UniRule"/>
</dbReference>
<keyword evidence="4 14" id="KW-0645">Protease</keyword>
<evidence type="ECO:0000256" key="9">
    <source>
        <dbReference type="ARBA" id="ARBA00022833"/>
    </source>
</evidence>
<evidence type="ECO:0000256" key="2">
    <source>
        <dbReference type="ARBA" id="ARBA00007931"/>
    </source>
</evidence>
<feature type="binding site" evidence="16">
    <location>
        <position position="76"/>
    </location>
    <ligand>
        <name>Zn(2+)</name>
        <dbReference type="ChEBI" id="CHEBI:29105"/>
        <note>catalytic</note>
    </ligand>
</feature>
<dbReference type="InterPro" id="IPR008915">
    <property type="entry name" value="Peptidase_M50"/>
</dbReference>
<proteinExistence type="inferred from homology"/>
<keyword evidence="3 14" id="KW-1003">Cell membrane</keyword>
<name>A0AAW4WZZ5_9FIRM</name>
<evidence type="ECO:0000313" key="20">
    <source>
        <dbReference type="Proteomes" id="UP001199296"/>
    </source>
</evidence>
<dbReference type="GO" id="GO:0006508">
    <property type="term" value="P:proteolysis"/>
    <property type="evidence" value="ECO:0007669"/>
    <property type="project" value="UniProtKB-KW"/>
</dbReference>
<evidence type="ECO:0000256" key="5">
    <source>
        <dbReference type="ARBA" id="ARBA00022692"/>
    </source>
</evidence>
<evidence type="ECO:0000256" key="15">
    <source>
        <dbReference type="PIRSR" id="PIRSR006404-1"/>
    </source>
</evidence>
<keyword evidence="10 14" id="KW-1133">Transmembrane helix</keyword>
<dbReference type="Pfam" id="PF00571">
    <property type="entry name" value="CBS"/>
    <property type="match status" value="2"/>
</dbReference>
<keyword evidence="5 14" id="KW-0812">Transmembrane</keyword>